<gene>
    <name evidence="1" type="ORF">ACFFHF_11560</name>
</gene>
<dbReference type="Proteomes" id="UP001589738">
    <property type="component" value="Unassembled WGS sequence"/>
</dbReference>
<dbReference type="EMBL" id="JBHLUU010000032">
    <property type="protein sequence ID" value="MFC0475882.1"/>
    <property type="molecule type" value="Genomic_DNA"/>
</dbReference>
<name>A0ABV6KRD7_9BACI</name>
<comment type="caution">
    <text evidence="1">The sequence shown here is derived from an EMBL/GenBank/DDBJ whole genome shotgun (WGS) entry which is preliminary data.</text>
</comment>
<accession>A0ABV6KRD7</accession>
<evidence type="ECO:0000313" key="1">
    <source>
        <dbReference type="EMBL" id="MFC0475882.1"/>
    </source>
</evidence>
<evidence type="ECO:0000313" key="2">
    <source>
        <dbReference type="Proteomes" id="UP001589738"/>
    </source>
</evidence>
<organism evidence="1 2">
    <name type="scientific">Robertmurraya beringensis</name>
    <dbReference type="NCBI Taxonomy" id="641660"/>
    <lineage>
        <taxon>Bacteria</taxon>
        <taxon>Bacillati</taxon>
        <taxon>Bacillota</taxon>
        <taxon>Bacilli</taxon>
        <taxon>Bacillales</taxon>
        <taxon>Bacillaceae</taxon>
        <taxon>Robertmurraya</taxon>
    </lineage>
</organism>
<keyword evidence="2" id="KW-1185">Reference proteome</keyword>
<proteinExistence type="predicted"/>
<protein>
    <submittedName>
        <fullName evidence="1">Uncharacterized protein</fullName>
    </submittedName>
</protein>
<sequence>MGWKRARAGIEVGVRFPLGVAKVFSWELNVWAQANEEKRIAKKPLIKTPKKLVMTCNRKNSIVLKS</sequence>
<reference evidence="1 2" key="1">
    <citation type="submission" date="2024-09" db="EMBL/GenBank/DDBJ databases">
        <authorList>
            <person name="Sun Q."/>
            <person name="Mori K."/>
        </authorList>
    </citation>
    <scope>NUCLEOTIDE SEQUENCE [LARGE SCALE GENOMIC DNA]</scope>
    <source>
        <strain evidence="1 2">CGMCC 1.9126</strain>
    </source>
</reference>